<dbReference type="PANTHER" id="PTHR43433:SF5">
    <property type="entry name" value="AB HYDROLASE-1 DOMAIN-CONTAINING PROTEIN"/>
    <property type="match status" value="1"/>
</dbReference>
<dbReference type="AlphaFoldDB" id="A0A411YIP2"/>
<dbReference type="Proteomes" id="UP000291469">
    <property type="component" value="Chromosome"/>
</dbReference>
<dbReference type="PANTHER" id="PTHR43433">
    <property type="entry name" value="HYDROLASE, ALPHA/BETA FOLD FAMILY PROTEIN"/>
    <property type="match status" value="1"/>
</dbReference>
<name>A0A411YIP2_9ACTN</name>
<dbReference type="InterPro" id="IPR000073">
    <property type="entry name" value="AB_hydrolase_1"/>
</dbReference>
<dbReference type="Gene3D" id="3.40.50.1820">
    <property type="entry name" value="alpha/beta hydrolase"/>
    <property type="match status" value="1"/>
</dbReference>
<reference evidence="2 3" key="1">
    <citation type="submission" date="2019-01" db="EMBL/GenBank/DDBJ databases">
        <title>Egibacter rhizosphaerae EGI 80759T.</title>
        <authorList>
            <person name="Chen D.-D."/>
            <person name="Tian Y."/>
            <person name="Jiao J.-Y."/>
            <person name="Zhang X.-T."/>
            <person name="Zhang Y.-G."/>
            <person name="Zhang Y."/>
            <person name="Xiao M."/>
            <person name="Shu W.-S."/>
            <person name="Li W.-J."/>
        </authorList>
    </citation>
    <scope>NUCLEOTIDE SEQUENCE [LARGE SCALE GENOMIC DNA]</scope>
    <source>
        <strain evidence="2 3">EGI 80759</strain>
    </source>
</reference>
<evidence type="ECO:0000259" key="1">
    <source>
        <dbReference type="Pfam" id="PF00561"/>
    </source>
</evidence>
<feature type="domain" description="AB hydrolase-1" evidence="1">
    <location>
        <begin position="44"/>
        <end position="160"/>
    </location>
</feature>
<keyword evidence="3" id="KW-1185">Reference proteome</keyword>
<dbReference type="Pfam" id="PF00561">
    <property type="entry name" value="Abhydrolase_1"/>
    <property type="match status" value="1"/>
</dbReference>
<evidence type="ECO:0000313" key="2">
    <source>
        <dbReference type="EMBL" id="QBI21067.1"/>
    </source>
</evidence>
<dbReference type="EMBL" id="CP036402">
    <property type="protein sequence ID" value="QBI21067.1"/>
    <property type="molecule type" value="Genomic_DNA"/>
</dbReference>
<dbReference type="InterPro" id="IPR050471">
    <property type="entry name" value="AB_hydrolase"/>
</dbReference>
<dbReference type="InterPro" id="IPR029058">
    <property type="entry name" value="AB_hydrolase_fold"/>
</dbReference>
<proteinExistence type="predicted"/>
<dbReference type="RefSeq" id="WP_131156060.1">
    <property type="nucleotide sequence ID" value="NZ_CP036402.1"/>
</dbReference>
<organism evidence="2 3">
    <name type="scientific">Egibacter rhizosphaerae</name>
    <dbReference type="NCBI Taxonomy" id="1670831"/>
    <lineage>
        <taxon>Bacteria</taxon>
        <taxon>Bacillati</taxon>
        <taxon>Actinomycetota</taxon>
        <taxon>Nitriliruptoria</taxon>
        <taxon>Egibacterales</taxon>
        <taxon>Egibacteraceae</taxon>
        <taxon>Egibacter</taxon>
    </lineage>
</organism>
<keyword evidence="2" id="KW-0378">Hydrolase</keyword>
<sequence>MRTDAVERLSAKLDVRSVARSLAPGRGETFDLAYVRDGPESDVPILLVPGGPGLASVLPYHRLRREAAKRGLDVIMVEHRGVGFSRHDVQGADLPSEALTITQAADDLAAVLDACGVQRAVVYGTSYGSYLAQVFGVRHADRVAGTVLDSPKVSTSDHAVTRAHLRRLLWEGEHPDTAEVAALLRAAVDTGAVDRSSATDVVQPVYEFAGANNLTRLLRLRLAGRGQRIWERLAALGSREVSEVHRYVMEFDLVGTIAFRELAYAPSPDGGVLDLNLAFGAVADRYPPFAGEPFDLAHHLPEARWPMAVVSGDRDLRTPRPIAESIVERAPDAALVPLARTGHSALDTHQLAALYVARAVQVGNHGKLPGVADRLAALPRRGASRWLGHAIAGAVRAASLVPAPRRRRPLAGGGQR</sequence>
<protein>
    <submittedName>
        <fullName evidence="2">Alpha/beta fold hydrolase</fullName>
    </submittedName>
</protein>
<evidence type="ECO:0000313" key="3">
    <source>
        <dbReference type="Proteomes" id="UP000291469"/>
    </source>
</evidence>
<gene>
    <name evidence="2" type="ORF">ER308_16795</name>
</gene>
<dbReference type="OrthoDB" id="3253328at2"/>
<dbReference type="SUPFAM" id="SSF53474">
    <property type="entry name" value="alpha/beta-Hydrolases"/>
    <property type="match status" value="1"/>
</dbReference>
<dbReference type="GO" id="GO:0016787">
    <property type="term" value="F:hydrolase activity"/>
    <property type="evidence" value="ECO:0007669"/>
    <property type="project" value="UniProtKB-KW"/>
</dbReference>
<dbReference type="KEGG" id="erz:ER308_16795"/>
<accession>A0A411YIP2</accession>